<dbReference type="AlphaFoldDB" id="A0A363NWU1"/>
<dbReference type="InterPro" id="IPR013783">
    <property type="entry name" value="Ig-like_fold"/>
</dbReference>
<dbReference type="SUPFAM" id="SSF49303">
    <property type="entry name" value="beta-Galactosidase/glucuronidase domain"/>
    <property type="match status" value="1"/>
</dbReference>
<feature type="domain" description="Glycosyl hydrolases family 2 sugar binding" evidence="7">
    <location>
        <begin position="115"/>
        <end position="210"/>
    </location>
</feature>
<dbReference type="Gene3D" id="2.60.120.260">
    <property type="entry name" value="Galactose-binding domain-like"/>
    <property type="match status" value="1"/>
</dbReference>
<dbReference type="SUPFAM" id="SSF49785">
    <property type="entry name" value="Galactose-binding domain-like"/>
    <property type="match status" value="1"/>
</dbReference>
<evidence type="ECO:0000256" key="1">
    <source>
        <dbReference type="ARBA" id="ARBA00007401"/>
    </source>
</evidence>
<dbReference type="PANTHER" id="PTHR42732:SF2">
    <property type="entry name" value="BETA-MANNOSIDASE"/>
    <property type="match status" value="1"/>
</dbReference>
<evidence type="ECO:0000256" key="3">
    <source>
        <dbReference type="ARBA" id="ARBA00023295"/>
    </source>
</evidence>
<dbReference type="Gene3D" id="3.20.20.80">
    <property type="entry name" value="Glycosidases"/>
    <property type="match status" value="1"/>
</dbReference>
<evidence type="ECO:0000259" key="6">
    <source>
        <dbReference type="Pfam" id="PF02836"/>
    </source>
</evidence>
<dbReference type="InterPro" id="IPR008979">
    <property type="entry name" value="Galactose-bd-like_sf"/>
</dbReference>
<keyword evidence="3 8" id="KW-0326">Glycosidase</keyword>
<comment type="similarity">
    <text evidence="1">Belongs to the glycosyl hydrolase 2 family.</text>
</comment>
<feature type="signal peptide" evidence="4">
    <location>
        <begin position="1"/>
        <end position="24"/>
    </location>
</feature>
<evidence type="ECO:0000313" key="9">
    <source>
        <dbReference type="Proteomes" id="UP000250831"/>
    </source>
</evidence>
<dbReference type="InterPro" id="IPR006104">
    <property type="entry name" value="Glyco_hydro_2_N"/>
</dbReference>
<evidence type="ECO:0000259" key="5">
    <source>
        <dbReference type="Pfam" id="PF00703"/>
    </source>
</evidence>
<proteinExistence type="inferred from homology"/>
<keyword evidence="4" id="KW-0732">Signal</keyword>
<reference evidence="8 9" key="1">
    <citation type="submission" date="2018-04" db="EMBL/GenBank/DDBJ databases">
        <title>Sphingobacterium sp. M46 Genome.</title>
        <authorList>
            <person name="Cheng J."/>
            <person name="Li Y."/>
        </authorList>
    </citation>
    <scope>NUCLEOTIDE SEQUENCE [LARGE SCALE GENOMIC DNA]</scope>
    <source>
        <strain evidence="8 9">M46</strain>
    </source>
</reference>
<dbReference type="PANTHER" id="PTHR42732">
    <property type="entry name" value="BETA-GALACTOSIDASE"/>
    <property type="match status" value="1"/>
</dbReference>
<evidence type="ECO:0000259" key="7">
    <source>
        <dbReference type="Pfam" id="PF02837"/>
    </source>
</evidence>
<name>A0A363NWU1_9SPHI</name>
<keyword evidence="9" id="KW-1185">Reference proteome</keyword>
<evidence type="ECO:0000256" key="4">
    <source>
        <dbReference type="SAM" id="SignalP"/>
    </source>
</evidence>
<dbReference type="Proteomes" id="UP000250831">
    <property type="component" value="Unassembled WGS sequence"/>
</dbReference>
<dbReference type="EMBL" id="QCXX01000002">
    <property type="protein sequence ID" value="PUV25183.1"/>
    <property type="molecule type" value="Genomic_DNA"/>
</dbReference>
<sequence>MINGMKCRLMILIMAYLTLEVAKAQSLDDFTLPTPWTAEALTAETPLPEYPRPQLQRSEWQNLNGRWDYMGGSALLDPRQAGAPPLFPAKTESIRVPFAPESELSGIARSGEKFLWYRRALTIPSAWKGKRILLHFGAVDQYAAIFVNGKKVGDHTGGYHAFSLDITDFLKTGDNSLVVGAYDANDGKTASGKNGDKGDYTFSSGIWQTVWIEPVQQKYITQLKLIPELKNKRLQLTALTEGKDLTVVATAYADKKQVATATGTDHKAFYLNVSNPHLWSPEDPFLYQLKVELKDKEGRTVDQVDSYFAMRSIGIGKVDGINRTLLNGKFQFQIGVLDQGYWPDGIFTAPTEAALLYDIELAKKAGFNVIRKHIKVEPMRWYYHCDRLGLMVWQDMPNLWYPDDTDSVAVRKQFRTELKQMMDQLSSVPSIVTWVPFNENWGAFEVADITKWTKEYDPTRLVNGNSGYNYAPGYRPAQGDPGNGDFVDKHHYGKMEDKAFPQPDENRAASLGEFGGKGLFVRDHMWPVANNAYEILINKDILSDTYVYLLNEIEQRMLYSGLSCAIFTQTSDVEHEINGLVTYDRRVEKFDMQKVNWINQAIIRNSERMGKKKKISSISRVYPVE</sequence>
<keyword evidence="2" id="KW-0378">Hydrolase</keyword>
<gene>
    <name evidence="8" type="ORF">DCO56_09610</name>
</gene>
<comment type="caution">
    <text evidence="8">The sequence shown here is derived from an EMBL/GenBank/DDBJ whole genome shotgun (WGS) entry which is preliminary data.</text>
</comment>
<organism evidence="8 9">
    <name type="scientific">Sphingobacterium athyrii</name>
    <dbReference type="NCBI Taxonomy" id="2152717"/>
    <lineage>
        <taxon>Bacteria</taxon>
        <taxon>Pseudomonadati</taxon>
        <taxon>Bacteroidota</taxon>
        <taxon>Sphingobacteriia</taxon>
        <taxon>Sphingobacteriales</taxon>
        <taxon>Sphingobacteriaceae</taxon>
        <taxon>Sphingobacterium</taxon>
    </lineage>
</organism>
<dbReference type="GO" id="GO:0004553">
    <property type="term" value="F:hydrolase activity, hydrolyzing O-glycosyl compounds"/>
    <property type="evidence" value="ECO:0007669"/>
    <property type="project" value="InterPro"/>
</dbReference>
<feature type="chain" id="PRO_5016752264" evidence="4">
    <location>
        <begin position="25"/>
        <end position="625"/>
    </location>
</feature>
<dbReference type="InterPro" id="IPR017853">
    <property type="entry name" value="GH"/>
</dbReference>
<dbReference type="InterPro" id="IPR051913">
    <property type="entry name" value="GH2_Domain-Containing"/>
</dbReference>
<dbReference type="Pfam" id="PF02837">
    <property type="entry name" value="Glyco_hydro_2_N"/>
    <property type="match status" value="1"/>
</dbReference>
<dbReference type="InterPro" id="IPR036156">
    <property type="entry name" value="Beta-gal/glucu_dom_sf"/>
</dbReference>
<evidence type="ECO:0000256" key="2">
    <source>
        <dbReference type="ARBA" id="ARBA00022801"/>
    </source>
</evidence>
<protein>
    <submittedName>
        <fullName evidence="8">Beta-glycosidase</fullName>
    </submittedName>
</protein>
<feature type="domain" description="Glycoside hydrolase family 2 immunoglobulin-like beta-sandwich" evidence="5">
    <location>
        <begin position="220"/>
        <end position="311"/>
    </location>
</feature>
<dbReference type="OrthoDB" id="9801077at2"/>
<dbReference type="Pfam" id="PF00703">
    <property type="entry name" value="Glyco_hydro_2"/>
    <property type="match status" value="1"/>
</dbReference>
<evidence type="ECO:0000313" key="8">
    <source>
        <dbReference type="EMBL" id="PUV25183.1"/>
    </source>
</evidence>
<feature type="domain" description="Glycoside hydrolase family 2 catalytic" evidence="6">
    <location>
        <begin position="353"/>
        <end position="463"/>
    </location>
</feature>
<dbReference type="InterPro" id="IPR006103">
    <property type="entry name" value="Glyco_hydro_2_cat"/>
</dbReference>
<dbReference type="Pfam" id="PF02836">
    <property type="entry name" value="Glyco_hydro_2_C"/>
    <property type="match status" value="1"/>
</dbReference>
<dbReference type="Gene3D" id="2.60.40.10">
    <property type="entry name" value="Immunoglobulins"/>
    <property type="match status" value="1"/>
</dbReference>
<dbReference type="GO" id="GO:0005975">
    <property type="term" value="P:carbohydrate metabolic process"/>
    <property type="evidence" value="ECO:0007669"/>
    <property type="project" value="InterPro"/>
</dbReference>
<dbReference type="SUPFAM" id="SSF51445">
    <property type="entry name" value="(Trans)glycosidases"/>
    <property type="match status" value="1"/>
</dbReference>
<accession>A0A363NWU1</accession>
<dbReference type="InterPro" id="IPR006102">
    <property type="entry name" value="Ig-like_GH2"/>
</dbReference>